<keyword evidence="1" id="KW-0812">Transmembrane</keyword>
<organism evidence="2 3">
    <name type="scientific">Rhodococcus cercidiphylli</name>
    <dbReference type="NCBI Taxonomy" id="489916"/>
    <lineage>
        <taxon>Bacteria</taxon>
        <taxon>Bacillati</taxon>
        <taxon>Actinomycetota</taxon>
        <taxon>Actinomycetes</taxon>
        <taxon>Mycobacteriales</taxon>
        <taxon>Nocardiaceae</taxon>
        <taxon>Rhodococcus</taxon>
    </lineage>
</organism>
<feature type="transmembrane region" description="Helical" evidence="1">
    <location>
        <begin position="74"/>
        <end position="95"/>
    </location>
</feature>
<gene>
    <name evidence="2" type="ORF">R3P95_18640</name>
</gene>
<proteinExistence type="predicted"/>
<accession>A0ABU4B252</accession>
<evidence type="ECO:0008006" key="4">
    <source>
        <dbReference type="Google" id="ProtNLM"/>
    </source>
</evidence>
<keyword evidence="1" id="KW-1133">Transmembrane helix</keyword>
<sequence>MTPVDALLAAAALHLGFQMVVTGVVYPALAEVPDDDWSRAHDAHSRRTTLVVGPVYGLLAAACLWVLVSGPIDAVVLTSIGGAAVSASATAFVAAPTHGELGRAGRNEHLMSRLRSADRVRLCGAVVCAFFALSA</sequence>
<name>A0ABU4B252_9NOCA</name>
<evidence type="ECO:0000313" key="3">
    <source>
        <dbReference type="Proteomes" id="UP001185899"/>
    </source>
</evidence>
<protein>
    <recommendedName>
        <fullName evidence="4">DUF1772 domain-containing protein</fullName>
    </recommendedName>
</protein>
<dbReference type="EMBL" id="JAWLKE010000007">
    <property type="protein sequence ID" value="MDV6232573.1"/>
    <property type="molecule type" value="Genomic_DNA"/>
</dbReference>
<evidence type="ECO:0000256" key="1">
    <source>
        <dbReference type="SAM" id="Phobius"/>
    </source>
</evidence>
<keyword evidence="1" id="KW-0472">Membrane</keyword>
<feature type="transmembrane region" description="Helical" evidence="1">
    <location>
        <begin position="6"/>
        <end position="29"/>
    </location>
</feature>
<dbReference type="RefSeq" id="WP_269596053.1">
    <property type="nucleotide sequence ID" value="NZ_JAWLKE010000007.1"/>
</dbReference>
<keyword evidence="3" id="KW-1185">Reference proteome</keyword>
<reference evidence="2 3" key="1">
    <citation type="submission" date="2023-10" db="EMBL/GenBank/DDBJ databases">
        <title>Development of a sustainable strategy for remediation of hydrocarbon-contaminated territories based on the waste exchange concept.</title>
        <authorList>
            <person name="Krivoruchko A."/>
        </authorList>
    </citation>
    <scope>NUCLEOTIDE SEQUENCE [LARGE SCALE GENOMIC DNA]</scope>
    <source>
        <strain evidence="2 3">IEGM 1322</strain>
    </source>
</reference>
<feature type="transmembrane region" description="Helical" evidence="1">
    <location>
        <begin position="50"/>
        <end position="68"/>
    </location>
</feature>
<dbReference type="Proteomes" id="UP001185899">
    <property type="component" value="Unassembled WGS sequence"/>
</dbReference>
<comment type="caution">
    <text evidence="2">The sequence shown here is derived from an EMBL/GenBank/DDBJ whole genome shotgun (WGS) entry which is preliminary data.</text>
</comment>
<evidence type="ECO:0000313" key="2">
    <source>
        <dbReference type="EMBL" id="MDV6232573.1"/>
    </source>
</evidence>